<dbReference type="Proteomes" id="UP000825886">
    <property type="component" value="Chromosome"/>
</dbReference>
<feature type="chain" id="PRO_5046680924" evidence="1">
    <location>
        <begin position="21"/>
        <end position="288"/>
    </location>
</feature>
<dbReference type="PANTHER" id="PTHR23150">
    <property type="entry name" value="SULFATASE MODIFYING FACTOR 1, 2"/>
    <property type="match status" value="1"/>
</dbReference>
<dbReference type="InterPro" id="IPR016187">
    <property type="entry name" value="CTDL_fold"/>
</dbReference>
<dbReference type="Gene3D" id="3.90.1580.10">
    <property type="entry name" value="paralog of FGE (formylglycine-generating enzyme)"/>
    <property type="match status" value="1"/>
</dbReference>
<dbReference type="InterPro" id="IPR051043">
    <property type="entry name" value="Sulfatase_Mod_Factor_Kinase"/>
</dbReference>
<reference evidence="3 4" key="1">
    <citation type="submission" date="2021-08" db="EMBL/GenBank/DDBJ databases">
        <title>Culture and genomic analysis of Symbiopectobacterium purcellii sp. nov. gen. nov., isolated from the leafhopper Empoasca decipiens.</title>
        <authorList>
            <person name="Nadal-Jimenez P."/>
            <person name="Siozios S."/>
            <person name="Halliday N."/>
            <person name="Camara M."/>
            <person name="Hurst G.D.D."/>
        </authorList>
    </citation>
    <scope>NUCLEOTIDE SEQUENCE [LARGE SCALE GENOMIC DNA]</scope>
    <source>
        <strain evidence="3 4">SyEd1</strain>
    </source>
</reference>
<keyword evidence="4" id="KW-1185">Reference proteome</keyword>
<protein>
    <submittedName>
        <fullName evidence="3">Formylglycine-generating enzyme family protein</fullName>
    </submittedName>
</protein>
<evidence type="ECO:0000313" key="3">
    <source>
        <dbReference type="EMBL" id="QZN95321.1"/>
    </source>
</evidence>
<feature type="domain" description="Sulfatase-modifying factor enzyme-like" evidence="2">
    <location>
        <begin position="26"/>
        <end position="283"/>
    </location>
</feature>
<dbReference type="PANTHER" id="PTHR23150:SF19">
    <property type="entry name" value="FORMYLGLYCINE-GENERATING ENZYME"/>
    <property type="match status" value="1"/>
</dbReference>
<evidence type="ECO:0000259" key="2">
    <source>
        <dbReference type="Pfam" id="PF03781"/>
    </source>
</evidence>
<name>A0ABX9AKI0_9ENTR</name>
<evidence type="ECO:0000256" key="1">
    <source>
        <dbReference type="SAM" id="SignalP"/>
    </source>
</evidence>
<evidence type="ECO:0000313" key="4">
    <source>
        <dbReference type="Proteomes" id="UP000825886"/>
    </source>
</evidence>
<organism evidence="3 4">
    <name type="scientific">Symbiopectobacterium purcellii</name>
    <dbReference type="NCBI Taxonomy" id="2871826"/>
    <lineage>
        <taxon>Bacteria</taxon>
        <taxon>Pseudomonadati</taxon>
        <taxon>Pseudomonadota</taxon>
        <taxon>Gammaproteobacteria</taxon>
        <taxon>Enterobacterales</taxon>
        <taxon>Enterobacteriaceae</taxon>
    </lineage>
</organism>
<dbReference type="Pfam" id="PF03781">
    <property type="entry name" value="FGE-sulfatase"/>
    <property type="match status" value="1"/>
</dbReference>
<accession>A0ABX9AKI0</accession>
<proteinExistence type="predicted"/>
<sequence length="288" mass="31480">MIKALFMLLGMGLMFQAACATPLHIDEITVKTGHYYVGPVFGQQAYAEHTNTSLTAYNIMTTAVTYRFYHDLLAWATEQGYMIEGGCNGAHFEDCLAPEQDDGKHPVTNVSWWDAIIFANALSARQGLTPYYLAGDGQPLKQQPEPDEAAPLRTAPHASGYRLPSRNEWEVAARGGAPGLANRSYGFYYAGSNTPENVAHFASQEATTFGTRPVASKQPNALGLYDMSGNVSQWLNDTVAVEGGKTLYLFCGGSYMTQGNLRSGCDAHTPGFMMSDIGFRLVRTRYEP</sequence>
<dbReference type="EMBL" id="CP081864">
    <property type="protein sequence ID" value="QZN95321.1"/>
    <property type="molecule type" value="Genomic_DNA"/>
</dbReference>
<feature type="signal peptide" evidence="1">
    <location>
        <begin position="1"/>
        <end position="20"/>
    </location>
</feature>
<dbReference type="InterPro" id="IPR005532">
    <property type="entry name" value="SUMF_dom"/>
</dbReference>
<gene>
    <name evidence="3" type="ORF">K6K13_19275</name>
</gene>
<dbReference type="InterPro" id="IPR042095">
    <property type="entry name" value="SUMF_sf"/>
</dbReference>
<keyword evidence="1" id="KW-0732">Signal</keyword>
<dbReference type="RefSeq" id="WP_222158422.1">
    <property type="nucleotide sequence ID" value="NZ_CP081864.1"/>
</dbReference>
<dbReference type="SUPFAM" id="SSF56436">
    <property type="entry name" value="C-type lectin-like"/>
    <property type="match status" value="1"/>
</dbReference>